<sequence length="258" mass="27721">MQSEEGSTGRGSDEAIVSADSQAAVMHGATEQDRSDEVGHAPAADTKVAQPKPHTSRIDVDDFPGGLKACLEAILMAADQPQTAQDFARILSAGVEEIEETLLRMQKEYEGTSVDGDDGAALPEMRGFELRKTARGWQYASRAEYEQVVSAFITDGQNARLSQAALEALAIIAYKQPMTRAQVAAIRGVNSDGVIRSLMVRGLIRECGVDEETRAALLGTSELFLDYMGIASVEELPSLAPMLPDSNDMRNGMSPDMP</sequence>
<evidence type="ECO:0000256" key="1">
    <source>
        <dbReference type="ARBA" id="ARBA00022490"/>
    </source>
</evidence>
<dbReference type="InterPro" id="IPR036390">
    <property type="entry name" value="WH_DNA-bd_sf"/>
</dbReference>
<evidence type="ECO:0000256" key="5">
    <source>
        <dbReference type="SAM" id="MobiDB-lite"/>
    </source>
</evidence>
<organism evidence="6 7">
    <name type="scientific">Bifidobacterium tsurumiense</name>
    <dbReference type="NCBI Taxonomy" id="356829"/>
    <lineage>
        <taxon>Bacteria</taxon>
        <taxon>Bacillati</taxon>
        <taxon>Actinomycetota</taxon>
        <taxon>Actinomycetes</taxon>
        <taxon>Bifidobacteriales</taxon>
        <taxon>Bifidobacteriaceae</taxon>
        <taxon>Bifidobacterium</taxon>
    </lineage>
</organism>
<dbReference type="GO" id="GO:0051301">
    <property type="term" value="P:cell division"/>
    <property type="evidence" value="ECO:0007669"/>
    <property type="project" value="UniProtKB-KW"/>
</dbReference>
<feature type="compositionally biased region" description="Basic and acidic residues" evidence="5">
    <location>
        <begin position="30"/>
        <end position="39"/>
    </location>
</feature>
<dbReference type="GO" id="GO:0051304">
    <property type="term" value="P:chromosome separation"/>
    <property type="evidence" value="ECO:0007669"/>
    <property type="project" value="InterPro"/>
</dbReference>
<dbReference type="InterPro" id="IPR036388">
    <property type="entry name" value="WH-like_DNA-bd_sf"/>
</dbReference>
<gene>
    <name evidence="6" type="ORF">BITS_1782</name>
</gene>
<evidence type="ECO:0000256" key="4">
    <source>
        <dbReference type="ARBA" id="ARBA00023306"/>
    </source>
</evidence>
<dbReference type="Gene3D" id="1.10.10.10">
    <property type="entry name" value="Winged helix-like DNA-binding domain superfamily/Winged helix DNA-binding domain"/>
    <property type="match status" value="2"/>
</dbReference>
<evidence type="ECO:0000256" key="3">
    <source>
        <dbReference type="ARBA" id="ARBA00022829"/>
    </source>
</evidence>
<keyword evidence="1" id="KW-0963">Cytoplasm</keyword>
<keyword evidence="7" id="KW-1185">Reference proteome</keyword>
<keyword evidence="3" id="KW-0159">Chromosome partition</keyword>
<reference evidence="6 7" key="1">
    <citation type="submission" date="2014-03" db="EMBL/GenBank/DDBJ databases">
        <title>Genomics of Bifidobacteria.</title>
        <authorList>
            <person name="Ventura M."/>
            <person name="Milani C."/>
            <person name="Lugli G.A."/>
        </authorList>
    </citation>
    <scope>NUCLEOTIDE SEQUENCE [LARGE SCALE GENOMIC DNA]</scope>
    <source>
        <strain evidence="6 7">JCM 13495</strain>
    </source>
</reference>
<feature type="region of interest" description="Disordered" evidence="5">
    <location>
        <begin position="1"/>
        <end position="61"/>
    </location>
</feature>
<dbReference type="InterPro" id="IPR005234">
    <property type="entry name" value="ScpB_csome_segregation"/>
</dbReference>
<keyword evidence="2" id="KW-0132">Cell division</keyword>
<dbReference type="eggNOG" id="COG1386">
    <property type="taxonomic scope" value="Bacteria"/>
</dbReference>
<keyword evidence="4" id="KW-0131">Cell cycle</keyword>
<dbReference type="PANTHER" id="PTHR34298">
    <property type="entry name" value="SEGREGATION AND CONDENSATION PROTEIN B"/>
    <property type="match status" value="1"/>
</dbReference>
<dbReference type="AlphaFoldDB" id="A0A087EDC7"/>
<dbReference type="STRING" id="356829.BITS_1782"/>
<proteinExistence type="predicted"/>
<dbReference type="Pfam" id="PF04079">
    <property type="entry name" value="SMC_ScpB"/>
    <property type="match status" value="1"/>
</dbReference>
<accession>A0A087EDC7</accession>
<evidence type="ECO:0000313" key="6">
    <source>
        <dbReference type="EMBL" id="KFJ05778.1"/>
    </source>
</evidence>
<dbReference type="EMBL" id="JGZU01000012">
    <property type="protein sequence ID" value="KFJ05778.1"/>
    <property type="molecule type" value="Genomic_DNA"/>
</dbReference>
<dbReference type="PANTHER" id="PTHR34298:SF2">
    <property type="entry name" value="SEGREGATION AND CONDENSATION PROTEIN B"/>
    <property type="match status" value="1"/>
</dbReference>
<dbReference type="Proteomes" id="UP000029080">
    <property type="component" value="Unassembled WGS sequence"/>
</dbReference>
<evidence type="ECO:0000313" key="7">
    <source>
        <dbReference type="Proteomes" id="UP000029080"/>
    </source>
</evidence>
<name>A0A087EDC7_9BIFI</name>
<dbReference type="SUPFAM" id="SSF46785">
    <property type="entry name" value="Winged helix' DNA-binding domain"/>
    <property type="match status" value="2"/>
</dbReference>
<comment type="caution">
    <text evidence="6">The sequence shown here is derived from an EMBL/GenBank/DDBJ whole genome shotgun (WGS) entry which is preliminary data.</text>
</comment>
<protein>
    <submittedName>
        <fullName evidence="6">Transcriptional regulator</fullName>
    </submittedName>
</protein>
<evidence type="ECO:0000256" key="2">
    <source>
        <dbReference type="ARBA" id="ARBA00022618"/>
    </source>
</evidence>
<dbReference type="NCBIfam" id="TIGR00281">
    <property type="entry name" value="SMC-Scp complex subunit ScpB"/>
    <property type="match status" value="1"/>
</dbReference>